<evidence type="ECO:0000256" key="2">
    <source>
        <dbReference type="HAMAP-Rule" id="MF_00634"/>
    </source>
</evidence>
<dbReference type="SMART" id="SM01152">
    <property type="entry name" value="DUF167"/>
    <property type="match status" value="1"/>
</dbReference>
<evidence type="ECO:0000313" key="3">
    <source>
        <dbReference type="EMBL" id="OEG69910.1"/>
    </source>
</evidence>
<dbReference type="Proteomes" id="UP000095237">
    <property type="component" value="Unassembled WGS sequence"/>
</dbReference>
<dbReference type="HAMAP" id="MF_00634">
    <property type="entry name" value="UPF0235"/>
    <property type="match status" value="1"/>
</dbReference>
<dbReference type="GO" id="GO:0005737">
    <property type="term" value="C:cytoplasm"/>
    <property type="evidence" value="ECO:0007669"/>
    <property type="project" value="TreeGrafter"/>
</dbReference>
<dbReference type="Pfam" id="PF02594">
    <property type="entry name" value="DUF167"/>
    <property type="match status" value="1"/>
</dbReference>
<organism evidence="3 4">
    <name type="scientific">Endomicrobium trichonymphae</name>
    <dbReference type="NCBI Taxonomy" id="1408204"/>
    <lineage>
        <taxon>Bacteria</taxon>
        <taxon>Pseudomonadati</taxon>
        <taxon>Elusimicrobiota</taxon>
        <taxon>Endomicrobiia</taxon>
        <taxon>Endomicrobiales</taxon>
        <taxon>Endomicrobiaceae</taxon>
        <taxon>Candidatus Endomicrobiellum</taxon>
    </lineage>
</organism>
<dbReference type="SUPFAM" id="SSF69786">
    <property type="entry name" value="YggU-like"/>
    <property type="match status" value="1"/>
</dbReference>
<evidence type="ECO:0000313" key="4">
    <source>
        <dbReference type="Proteomes" id="UP000095237"/>
    </source>
</evidence>
<comment type="similarity">
    <text evidence="1 2">Belongs to the UPF0235 family.</text>
</comment>
<dbReference type="InterPro" id="IPR003746">
    <property type="entry name" value="DUF167"/>
</dbReference>
<dbReference type="Gene3D" id="3.30.1200.10">
    <property type="entry name" value="YggU-like"/>
    <property type="match status" value="1"/>
</dbReference>
<dbReference type="EMBL" id="LNVX01000533">
    <property type="protein sequence ID" value="OEG69910.1"/>
    <property type="molecule type" value="Genomic_DNA"/>
</dbReference>
<sequence>MIIKVRVIPNSKRNEVVSRIGSILRVKITMPAVEGRANEELCDFLSDFFDVKRSMIFLRKGERGREKTIEVLGRLEEELNEVLDTIP</sequence>
<dbReference type="PANTHER" id="PTHR13420:SF7">
    <property type="entry name" value="UPF0235 PROTEIN C15ORF40"/>
    <property type="match status" value="1"/>
</dbReference>
<protein>
    <recommendedName>
        <fullName evidence="2">UPF0235 protein ATZ36_07125</fullName>
    </recommendedName>
</protein>
<gene>
    <name evidence="3" type="ORF">ATZ36_07125</name>
</gene>
<proteinExistence type="inferred from homology"/>
<dbReference type="InterPro" id="IPR036591">
    <property type="entry name" value="YggU-like_sf"/>
</dbReference>
<reference evidence="3 4" key="1">
    <citation type="submission" date="2015-11" db="EMBL/GenBank/DDBJ databases">
        <title>Evidence for parallel genomic evolution in an endosymbiosis of termite gut flagellates.</title>
        <authorList>
            <person name="Zheng H."/>
        </authorList>
    </citation>
    <scope>NUCLEOTIDE SEQUENCE [LARGE SCALE GENOMIC DNA]</scope>
    <source>
        <strain evidence="3 4">CET450</strain>
    </source>
</reference>
<accession>A0A1E5IHH0</accession>
<dbReference type="PANTHER" id="PTHR13420">
    <property type="entry name" value="UPF0235 PROTEIN C15ORF40"/>
    <property type="match status" value="1"/>
</dbReference>
<evidence type="ECO:0000256" key="1">
    <source>
        <dbReference type="ARBA" id="ARBA00010364"/>
    </source>
</evidence>
<dbReference type="AlphaFoldDB" id="A0A1E5IHH0"/>
<keyword evidence="4" id="KW-1185">Reference proteome</keyword>
<comment type="caution">
    <text evidence="3">The sequence shown here is derived from an EMBL/GenBank/DDBJ whole genome shotgun (WGS) entry which is preliminary data.</text>
</comment>
<name>A0A1E5IHH0_ENDTX</name>
<dbReference type="NCBIfam" id="TIGR00251">
    <property type="entry name" value="DUF167 family protein"/>
    <property type="match status" value="1"/>
</dbReference>